<feature type="region of interest" description="Disordered" evidence="1">
    <location>
        <begin position="387"/>
        <end position="411"/>
    </location>
</feature>
<feature type="transmembrane region" description="Helical" evidence="2">
    <location>
        <begin position="180"/>
        <end position="203"/>
    </location>
</feature>
<organism evidence="3 4">
    <name type="scientific">Cercophora scortea</name>
    <dbReference type="NCBI Taxonomy" id="314031"/>
    <lineage>
        <taxon>Eukaryota</taxon>
        <taxon>Fungi</taxon>
        <taxon>Dikarya</taxon>
        <taxon>Ascomycota</taxon>
        <taxon>Pezizomycotina</taxon>
        <taxon>Sordariomycetes</taxon>
        <taxon>Sordariomycetidae</taxon>
        <taxon>Sordariales</taxon>
        <taxon>Lasiosphaeriaceae</taxon>
        <taxon>Cercophora</taxon>
    </lineage>
</organism>
<accession>A0AAE0INY7</accession>
<evidence type="ECO:0000313" key="4">
    <source>
        <dbReference type="Proteomes" id="UP001286456"/>
    </source>
</evidence>
<feature type="region of interest" description="Disordered" evidence="1">
    <location>
        <begin position="1"/>
        <end position="26"/>
    </location>
</feature>
<name>A0AAE0INY7_9PEZI</name>
<keyword evidence="2" id="KW-0812">Transmembrane</keyword>
<evidence type="ECO:0000256" key="2">
    <source>
        <dbReference type="SAM" id="Phobius"/>
    </source>
</evidence>
<keyword evidence="2" id="KW-0472">Membrane</keyword>
<feature type="transmembrane region" description="Helical" evidence="2">
    <location>
        <begin position="68"/>
        <end position="90"/>
    </location>
</feature>
<keyword evidence="2" id="KW-1133">Transmembrane helix</keyword>
<proteinExistence type="predicted"/>
<reference evidence="3" key="2">
    <citation type="submission" date="2023-06" db="EMBL/GenBank/DDBJ databases">
        <authorList>
            <consortium name="Lawrence Berkeley National Laboratory"/>
            <person name="Haridas S."/>
            <person name="Hensen N."/>
            <person name="Bonometti L."/>
            <person name="Westerberg I."/>
            <person name="Brannstrom I.O."/>
            <person name="Guillou S."/>
            <person name="Cros-Aarteil S."/>
            <person name="Calhoun S."/>
            <person name="Kuo A."/>
            <person name="Mondo S."/>
            <person name="Pangilinan J."/>
            <person name="Riley R."/>
            <person name="Labutti K."/>
            <person name="Andreopoulos B."/>
            <person name="Lipzen A."/>
            <person name="Chen C."/>
            <person name="Yanf M."/>
            <person name="Daum C."/>
            <person name="Ng V."/>
            <person name="Clum A."/>
            <person name="Steindorff A."/>
            <person name="Ohm R."/>
            <person name="Martin F."/>
            <person name="Silar P."/>
            <person name="Natvig D."/>
            <person name="Lalanne C."/>
            <person name="Gautier V."/>
            <person name="Ament-Velasquez S.L."/>
            <person name="Kruys A."/>
            <person name="Hutchinson M.I."/>
            <person name="Powell A.J."/>
            <person name="Barry K."/>
            <person name="Miller A.N."/>
            <person name="Grigoriev I.V."/>
            <person name="Debuchy R."/>
            <person name="Gladieux P."/>
            <person name="Thoren M.H."/>
            <person name="Johannesson H."/>
        </authorList>
    </citation>
    <scope>NUCLEOTIDE SEQUENCE</scope>
    <source>
        <strain evidence="3">SMH4131-1</strain>
    </source>
</reference>
<evidence type="ECO:0000313" key="3">
    <source>
        <dbReference type="EMBL" id="KAK3328539.1"/>
    </source>
</evidence>
<feature type="compositionally biased region" description="Basic and acidic residues" evidence="1">
    <location>
        <begin position="357"/>
        <end position="371"/>
    </location>
</feature>
<dbReference type="AlphaFoldDB" id="A0AAE0INY7"/>
<keyword evidence="4" id="KW-1185">Reference proteome</keyword>
<reference evidence="3" key="1">
    <citation type="journal article" date="2023" name="Mol. Phylogenet. Evol.">
        <title>Genome-scale phylogeny and comparative genomics of the fungal order Sordariales.</title>
        <authorList>
            <person name="Hensen N."/>
            <person name="Bonometti L."/>
            <person name="Westerberg I."/>
            <person name="Brannstrom I.O."/>
            <person name="Guillou S."/>
            <person name="Cros-Aarteil S."/>
            <person name="Calhoun S."/>
            <person name="Haridas S."/>
            <person name="Kuo A."/>
            <person name="Mondo S."/>
            <person name="Pangilinan J."/>
            <person name="Riley R."/>
            <person name="LaButti K."/>
            <person name="Andreopoulos B."/>
            <person name="Lipzen A."/>
            <person name="Chen C."/>
            <person name="Yan M."/>
            <person name="Daum C."/>
            <person name="Ng V."/>
            <person name="Clum A."/>
            <person name="Steindorff A."/>
            <person name="Ohm R.A."/>
            <person name="Martin F."/>
            <person name="Silar P."/>
            <person name="Natvig D.O."/>
            <person name="Lalanne C."/>
            <person name="Gautier V."/>
            <person name="Ament-Velasquez S.L."/>
            <person name="Kruys A."/>
            <person name="Hutchinson M.I."/>
            <person name="Powell A.J."/>
            <person name="Barry K."/>
            <person name="Miller A.N."/>
            <person name="Grigoriev I.V."/>
            <person name="Debuchy R."/>
            <person name="Gladieux P."/>
            <person name="Hiltunen Thoren M."/>
            <person name="Johannesson H."/>
        </authorList>
    </citation>
    <scope>NUCLEOTIDE SEQUENCE</scope>
    <source>
        <strain evidence="3">SMH4131-1</strain>
    </source>
</reference>
<comment type="caution">
    <text evidence="3">The sequence shown here is derived from an EMBL/GenBank/DDBJ whole genome shotgun (WGS) entry which is preliminary data.</text>
</comment>
<feature type="compositionally biased region" description="Pro residues" evidence="1">
    <location>
        <begin position="8"/>
        <end position="22"/>
    </location>
</feature>
<feature type="region of interest" description="Disordered" evidence="1">
    <location>
        <begin position="349"/>
        <end position="374"/>
    </location>
</feature>
<protein>
    <submittedName>
        <fullName evidence="3">Uncharacterized protein</fullName>
    </submittedName>
</protein>
<dbReference type="Proteomes" id="UP001286456">
    <property type="component" value="Unassembled WGS sequence"/>
</dbReference>
<feature type="transmembrane region" description="Helical" evidence="2">
    <location>
        <begin position="137"/>
        <end position="160"/>
    </location>
</feature>
<sequence length="411" mass="44974">MVRDTLRHPPPSHAPPRPPPPVFNRESTVDSWLESLPTNSTKPSPEELRQWSLNNRGGSRRAWLCNSIFLRGVSLVLALTITIYALYLFMGAQYSYHNNGRLTAALVVAPIAVAWDSIEFISIFTRLGEGISPQIHVWVDGVLCLGMVCAIILLLTDVILGDVIFSWNIHYDYSENLNKAIGLVAVLFIFLILHSSLVLQYMCRNRIKRGKKRTTPRIMYLPTGEAVVVTNRPVDLGLKVQQQPADVPRRLQRTAPNPNVRLMLNSFQPPPPRISTQSAPCPGAAASQPTLAISPTVARAPITAPMLSPAAQSTIPVPVHVAQGDEFDEPFRQGVPPRKPVAGAKVGTHYAAPWPGPDHRPNEAERARAARGEAQAQWVSLHGMHLGGQGGSSMKGDGTVGRESLTIQDNR</sequence>
<feature type="transmembrane region" description="Helical" evidence="2">
    <location>
        <begin position="102"/>
        <end position="125"/>
    </location>
</feature>
<gene>
    <name evidence="3" type="ORF">B0T19DRAFT_424872</name>
</gene>
<dbReference type="EMBL" id="JAUEPO010000003">
    <property type="protein sequence ID" value="KAK3328539.1"/>
    <property type="molecule type" value="Genomic_DNA"/>
</dbReference>
<evidence type="ECO:0000256" key="1">
    <source>
        <dbReference type="SAM" id="MobiDB-lite"/>
    </source>
</evidence>